<reference evidence="8" key="2">
    <citation type="submission" date="2023-05" db="EMBL/GenBank/DDBJ databases">
        <authorList>
            <person name="Schelkunov M.I."/>
        </authorList>
    </citation>
    <scope>NUCLEOTIDE SEQUENCE</scope>
    <source>
        <strain evidence="8">Hsosn_3</strain>
        <tissue evidence="8">Leaf</tissue>
    </source>
</reference>
<keyword evidence="1 4" id="KW-0479">Metal-binding</keyword>
<dbReference type="SUPFAM" id="SSF90229">
    <property type="entry name" value="CCCH zinc finger"/>
    <property type="match status" value="1"/>
</dbReference>
<evidence type="ECO:0000256" key="2">
    <source>
        <dbReference type="ARBA" id="ARBA00022771"/>
    </source>
</evidence>
<evidence type="ECO:0000256" key="1">
    <source>
        <dbReference type="ARBA" id="ARBA00022723"/>
    </source>
</evidence>
<feature type="region of interest" description="Disordered" evidence="5">
    <location>
        <begin position="1"/>
        <end position="30"/>
    </location>
</feature>
<name>A0AAD8M804_9APIA</name>
<evidence type="ECO:0000256" key="3">
    <source>
        <dbReference type="ARBA" id="ARBA00022833"/>
    </source>
</evidence>
<protein>
    <recommendedName>
        <fullName evidence="7">C3H1-type domain-containing protein</fullName>
    </recommendedName>
</protein>
<keyword evidence="9" id="KW-1185">Reference proteome</keyword>
<feature type="zinc finger region" description="C3H1-type" evidence="4">
    <location>
        <begin position="31"/>
        <end position="58"/>
    </location>
</feature>
<accession>A0AAD8M804</accession>
<dbReference type="PROSITE" id="PS50103">
    <property type="entry name" value="ZF_C3H1"/>
    <property type="match status" value="1"/>
</dbReference>
<keyword evidence="6" id="KW-1133">Transmembrane helix</keyword>
<evidence type="ECO:0000256" key="4">
    <source>
        <dbReference type="PROSITE-ProRule" id="PRU00723"/>
    </source>
</evidence>
<feature type="domain" description="C3H1-type" evidence="7">
    <location>
        <begin position="31"/>
        <end position="58"/>
    </location>
</feature>
<keyword evidence="6" id="KW-0812">Transmembrane</keyword>
<keyword evidence="3 4" id="KW-0862">Zinc</keyword>
<evidence type="ECO:0000259" key="7">
    <source>
        <dbReference type="PROSITE" id="PS50103"/>
    </source>
</evidence>
<evidence type="ECO:0000313" key="8">
    <source>
        <dbReference type="EMBL" id="KAK1362463.1"/>
    </source>
</evidence>
<feature type="transmembrane region" description="Helical" evidence="6">
    <location>
        <begin position="119"/>
        <end position="143"/>
    </location>
</feature>
<evidence type="ECO:0000256" key="6">
    <source>
        <dbReference type="SAM" id="Phobius"/>
    </source>
</evidence>
<evidence type="ECO:0000313" key="9">
    <source>
        <dbReference type="Proteomes" id="UP001237642"/>
    </source>
</evidence>
<dbReference type="GO" id="GO:0008270">
    <property type="term" value="F:zinc ion binding"/>
    <property type="evidence" value="ECO:0007669"/>
    <property type="project" value="UniProtKB-KW"/>
</dbReference>
<proteinExistence type="predicted"/>
<dbReference type="Pfam" id="PF00642">
    <property type="entry name" value="zf-CCCH"/>
    <property type="match status" value="1"/>
</dbReference>
<organism evidence="8 9">
    <name type="scientific">Heracleum sosnowskyi</name>
    <dbReference type="NCBI Taxonomy" id="360622"/>
    <lineage>
        <taxon>Eukaryota</taxon>
        <taxon>Viridiplantae</taxon>
        <taxon>Streptophyta</taxon>
        <taxon>Embryophyta</taxon>
        <taxon>Tracheophyta</taxon>
        <taxon>Spermatophyta</taxon>
        <taxon>Magnoliopsida</taxon>
        <taxon>eudicotyledons</taxon>
        <taxon>Gunneridae</taxon>
        <taxon>Pentapetalae</taxon>
        <taxon>asterids</taxon>
        <taxon>campanulids</taxon>
        <taxon>Apiales</taxon>
        <taxon>Apiaceae</taxon>
        <taxon>Apioideae</taxon>
        <taxon>apioid superclade</taxon>
        <taxon>Tordylieae</taxon>
        <taxon>Tordyliinae</taxon>
        <taxon>Heracleum</taxon>
    </lineage>
</organism>
<dbReference type="SMART" id="SM00356">
    <property type="entry name" value="ZnF_C3H1"/>
    <property type="match status" value="1"/>
</dbReference>
<keyword evidence="6" id="KW-0472">Membrane</keyword>
<dbReference type="Proteomes" id="UP001237642">
    <property type="component" value="Unassembled WGS sequence"/>
</dbReference>
<dbReference type="EMBL" id="JAUIZM010000010">
    <property type="protein sequence ID" value="KAK1362463.1"/>
    <property type="molecule type" value="Genomic_DNA"/>
</dbReference>
<dbReference type="InterPro" id="IPR000571">
    <property type="entry name" value="Znf_CCCH"/>
</dbReference>
<dbReference type="InterPro" id="IPR036855">
    <property type="entry name" value="Znf_CCCH_sf"/>
</dbReference>
<evidence type="ECO:0000256" key="5">
    <source>
        <dbReference type="SAM" id="MobiDB-lite"/>
    </source>
</evidence>
<dbReference type="AlphaFoldDB" id="A0AAD8M804"/>
<sequence length="147" mass="16433">MMSGGSSRKSGRSDDYYDENTPNKKPKQGPEFKTQLCARFSQGFCPDGACCHFAHGDQELRKSSQILDSAIRGLTSIEALLVINFQIRNQKRSFLLKSRNIQISSGVSETEMKKEITNLQWLCVGLSIASEIGIALVTMNFLLHKCR</sequence>
<keyword evidence="2 4" id="KW-0863">Zinc-finger</keyword>
<dbReference type="Gene3D" id="4.10.1000.10">
    <property type="entry name" value="Zinc finger, CCCH-type"/>
    <property type="match status" value="1"/>
</dbReference>
<comment type="caution">
    <text evidence="8">The sequence shown here is derived from an EMBL/GenBank/DDBJ whole genome shotgun (WGS) entry which is preliminary data.</text>
</comment>
<gene>
    <name evidence="8" type="ORF">POM88_046937</name>
</gene>
<reference evidence="8" key="1">
    <citation type="submission" date="2023-02" db="EMBL/GenBank/DDBJ databases">
        <title>Genome of toxic invasive species Heracleum sosnowskyi carries increased number of genes despite the absence of recent whole-genome duplications.</title>
        <authorList>
            <person name="Schelkunov M."/>
            <person name="Shtratnikova V."/>
            <person name="Makarenko M."/>
            <person name="Klepikova A."/>
            <person name="Omelchenko D."/>
            <person name="Novikova G."/>
            <person name="Obukhova E."/>
            <person name="Bogdanov V."/>
            <person name="Penin A."/>
            <person name="Logacheva M."/>
        </authorList>
    </citation>
    <scope>NUCLEOTIDE SEQUENCE</scope>
    <source>
        <strain evidence="8">Hsosn_3</strain>
        <tissue evidence="8">Leaf</tissue>
    </source>
</reference>